<reference evidence="2 3" key="1">
    <citation type="submission" date="2016-04" db="EMBL/GenBank/DDBJ databases">
        <title>A degradative enzymes factory behind the ericoid mycorrhizal symbiosis.</title>
        <authorList>
            <consortium name="DOE Joint Genome Institute"/>
            <person name="Martino E."/>
            <person name="Morin E."/>
            <person name="Grelet G."/>
            <person name="Kuo A."/>
            <person name="Kohler A."/>
            <person name="Daghino S."/>
            <person name="Barry K."/>
            <person name="Choi C."/>
            <person name="Cichocki N."/>
            <person name="Clum A."/>
            <person name="Copeland A."/>
            <person name="Hainaut M."/>
            <person name="Haridas S."/>
            <person name="Labutti K."/>
            <person name="Lindquist E."/>
            <person name="Lipzen A."/>
            <person name="Khouja H.-R."/>
            <person name="Murat C."/>
            <person name="Ohm R."/>
            <person name="Olson A."/>
            <person name="Spatafora J."/>
            <person name="Veneault-Fourrey C."/>
            <person name="Henrissat B."/>
            <person name="Grigoriev I."/>
            <person name="Martin F."/>
            <person name="Perotto S."/>
        </authorList>
    </citation>
    <scope>NUCLEOTIDE SEQUENCE [LARGE SCALE GENOMIC DNA]</scope>
    <source>
        <strain evidence="2 3">E</strain>
    </source>
</reference>
<sequence length="714" mass="81109">MSKVMFSKLKSDKNEIRLLELLAGRWMEDVCCKLQIVSLDDNPTYDALSYVWGDPGDTDKITVDGCSFQATRNLIGGLRRLRSSRDAIILWVDAICIDQANNQEKMQQVGIMADIYMSASSVQIFLGESGILDLIPEQEQATWDDPPRFEWHRDHTMLFTSREPPNKAGVSYNHSKPRWDPKEGIRDQARVDAFLAWQKEAEHSSAERTALQTCRDSQAGAFAIMNILSNGRCLKSCLCVDSDSVPWKKAIEVIGHLTNLPWWTRAWVLQEVILPKGDVIAIYGEITAPIGLIEDSGAILPRHYERGQCCKNFWSTLPSDQKQILGIFAEIMGYQEGIREVLGILTQDQIDRLLFLLQKTRHKEATNPRDKIYGLLGLLHNSPNPLHITPDYDREVSHIYTDVAMRFINYQKSLFVLLNHEFKASDSGLPTWVPHWGKSWGSSSDYLITQRMLRYMAWPPGEGLLPELVDNYALNVKAKFIDRITATTRVLVKAETDLGEICEELETFFGDDLARERNGENAFWRTMWGDLLYQFDRSSISTTIAFDRASDGDGSMFTIAQLAWEKRLDNMFFLNPDGTLISDEEVAHIARFAEENFWYANEDRIFFKTAKGYIGSGPPDTKVGNSVFLIFGSPVPMILRLADTIPTVLSARKGTRLPPCYCLVGYAYVYGIMDGEVAPKNGHGKAKGRFWKMLRRFTGPWYAKRGSSHQIYLV</sequence>
<dbReference type="InterPro" id="IPR010730">
    <property type="entry name" value="HET"/>
</dbReference>
<dbReference type="STRING" id="1095630.A0A2J6TUW9"/>
<dbReference type="EMBL" id="KZ613743">
    <property type="protein sequence ID" value="PMD66822.1"/>
    <property type="molecule type" value="Genomic_DNA"/>
</dbReference>
<dbReference type="Proteomes" id="UP000235371">
    <property type="component" value="Unassembled WGS sequence"/>
</dbReference>
<proteinExistence type="predicted"/>
<dbReference type="InParanoid" id="A0A2J6TUW9"/>
<name>A0A2J6TUW9_9HELO</name>
<evidence type="ECO:0000259" key="1">
    <source>
        <dbReference type="Pfam" id="PF06985"/>
    </source>
</evidence>
<accession>A0A2J6TUW9</accession>
<dbReference type="Pfam" id="PF06985">
    <property type="entry name" value="HET"/>
    <property type="match status" value="1"/>
</dbReference>
<dbReference type="PANTHER" id="PTHR24148">
    <property type="entry name" value="ANKYRIN REPEAT DOMAIN-CONTAINING PROTEIN 39 HOMOLOG-RELATED"/>
    <property type="match status" value="1"/>
</dbReference>
<dbReference type="GeneID" id="36585770"/>
<dbReference type="RefSeq" id="XP_024743726.1">
    <property type="nucleotide sequence ID" value="XM_024877693.1"/>
</dbReference>
<gene>
    <name evidence="2" type="ORF">K444DRAFT_580185</name>
</gene>
<dbReference type="Pfam" id="PF26639">
    <property type="entry name" value="Het-6_barrel"/>
    <property type="match status" value="1"/>
</dbReference>
<keyword evidence="3" id="KW-1185">Reference proteome</keyword>
<evidence type="ECO:0000313" key="2">
    <source>
        <dbReference type="EMBL" id="PMD66822.1"/>
    </source>
</evidence>
<organism evidence="2 3">
    <name type="scientific">Hyaloscypha bicolor E</name>
    <dbReference type="NCBI Taxonomy" id="1095630"/>
    <lineage>
        <taxon>Eukaryota</taxon>
        <taxon>Fungi</taxon>
        <taxon>Dikarya</taxon>
        <taxon>Ascomycota</taxon>
        <taxon>Pezizomycotina</taxon>
        <taxon>Leotiomycetes</taxon>
        <taxon>Helotiales</taxon>
        <taxon>Hyaloscyphaceae</taxon>
        <taxon>Hyaloscypha</taxon>
        <taxon>Hyaloscypha bicolor</taxon>
    </lineage>
</organism>
<protein>
    <recommendedName>
        <fullName evidence="1">Heterokaryon incompatibility domain-containing protein</fullName>
    </recommendedName>
</protein>
<feature type="domain" description="Heterokaryon incompatibility" evidence="1">
    <location>
        <begin position="45"/>
        <end position="271"/>
    </location>
</feature>
<dbReference type="OrthoDB" id="2157530at2759"/>
<dbReference type="AlphaFoldDB" id="A0A2J6TUW9"/>
<dbReference type="PANTHER" id="PTHR24148:SF73">
    <property type="entry name" value="HET DOMAIN PROTEIN (AFU_ORTHOLOGUE AFUA_8G01020)"/>
    <property type="match status" value="1"/>
</dbReference>
<evidence type="ECO:0000313" key="3">
    <source>
        <dbReference type="Proteomes" id="UP000235371"/>
    </source>
</evidence>
<dbReference type="InterPro" id="IPR052895">
    <property type="entry name" value="HetReg/Transcr_Mod"/>
</dbReference>